<sequence length="146" mass="16472">MRRRRLHRAVFVAAGVYNIAWGAYAALDAQWLFRFAGMPLQNHPQIFTTLGMVLALYGVLYLDVALRPERGFLIAAVGLAGKVVGPLGWLWLVSTGQWPISSGILVATNDLIWWIPFVVYLVDARPIWWRDVRTGPYGDHRISDLP</sequence>
<protein>
    <recommendedName>
        <fullName evidence="4">Alkyl hydroperoxide reductase</fullName>
    </recommendedName>
</protein>
<keyword evidence="1" id="KW-0472">Membrane</keyword>
<keyword evidence="3" id="KW-1185">Reference proteome</keyword>
<name>A0ABV0AEK3_9ACTN</name>
<keyword evidence="1" id="KW-1133">Transmembrane helix</keyword>
<feature type="transmembrane region" description="Helical" evidence="1">
    <location>
        <begin position="71"/>
        <end position="92"/>
    </location>
</feature>
<dbReference type="RefSeq" id="WP_346223887.1">
    <property type="nucleotide sequence ID" value="NZ_JBDJAW010000001.1"/>
</dbReference>
<feature type="transmembrane region" description="Helical" evidence="1">
    <location>
        <begin position="46"/>
        <end position="64"/>
    </location>
</feature>
<evidence type="ECO:0000256" key="1">
    <source>
        <dbReference type="SAM" id="Phobius"/>
    </source>
</evidence>
<dbReference type="Proteomes" id="UP001447516">
    <property type="component" value="Unassembled WGS sequence"/>
</dbReference>
<feature type="transmembrane region" description="Helical" evidence="1">
    <location>
        <begin position="98"/>
        <end position="122"/>
    </location>
</feature>
<evidence type="ECO:0000313" key="3">
    <source>
        <dbReference type="Proteomes" id="UP001447516"/>
    </source>
</evidence>
<reference evidence="2 3" key="1">
    <citation type="submission" date="2024-05" db="EMBL/GenBank/DDBJ databases">
        <title>Microbispora sp.ZYX-F-249.</title>
        <authorList>
            <person name="Xie H."/>
        </authorList>
    </citation>
    <scope>NUCLEOTIDE SEQUENCE [LARGE SCALE GENOMIC DNA]</scope>
    <source>
        <strain evidence="2 3">ZYX-F-249</strain>
    </source>
</reference>
<evidence type="ECO:0000313" key="2">
    <source>
        <dbReference type="EMBL" id="MEN3533519.1"/>
    </source>
</evidence>
<evidence type="ECO:0008006" key="4">
    <source>
        <dbReference type="Google" id="ProtNLM"/>
    </source>
</evidence>
<accession>A0ABV0AEK3</accession>
<keyword evidence="1" id="KW-0812">Transmembrane</keyword>
<gene>
    <name evidence="2" type="ORF">AAH991_00250</name>
</gene>
<proteinExistence type="predicted"/>
<organism evidence="2 3">
    <name type="scientific">Microbispora maris</name>
    <dbReference type="NCBI Taxonomy" id="3144104"/>
    <lineage>
        <taxon>Bacteria</taxon>
        <taxon>Bacillati</taxon>
        <taxon>Actinomycetota</taxon>
        <taxon>Actinomycetes</taxon>
        <taxon>Streptosporangiales</taxon>
        <taxon>Streptosporangiaceae</taxon>
        <taxon>Microbispora</taxon>
    </lineage>
</organism>
<dbReference type="EMBL" id="JBDJAW010000001">
    <property type="protein sequence ID" value="MEN3533519.1"/>
    <property type="molecule type" value="Genomic_DNA"/>
</dbReference>
<comment type="caution">
    <text evidence="2">The sequence shown here is derived from an EMBL/GenBank/DDBJ whole genome shotgun (WGS) entry which is preliminary data.</text>
</comment>